<accession>A0ABU7EWY7</accession>
<protein>
    <submittedName>
        <fullName evidence="1">Uncharacterized protein</fullName>
    </submittedName>
</protein>
<proteinExistence type="predicted"/>
<name>A0ABU7EWY7_9TELE</name>
<reference evidence="1 2" key="1">
    <citation type="submission" date="2021-06" db="EMBL/GenBank/DDBJ databases">
        <authorList>
            <person name="Palmer J.M."/>
        </authorList>
    </citation>
    <scope>NUCLEOTIDE SEQUENCE [LARGE SCALE GENOMIC DNA]</scope>
    <source>
        <strain evidence="1 2">CL_MEX2019</strain>
        <tissue evidence="1">Muscle</tissue>
    </source>
</reference>
<sequence>MLQYGKPFGLTDFSCTCHKVSHAGGQPEFIFDPTQPYGPNMVSQIQSMWRRNACRCCHLVSHGVFLAVHVESFILANGAAIFAHIHFPEERENDDCGGGGGQ</sequence>
<dbReference type="EMBL" id="JAHUTJ010068782">
    <property type="protein sequence ID" value="MED6291723.1"/>
    <property type="molecule type" value="Genomic_DNA"/>
</dbReference>
<keyword evidence="2" id="KW-1185">Reference proteome</keyword>
<evidence type="ECO:0000313" key="1">
    <source>
        <dbReference type="EMBL" id="MED6291723.1"/>
    </source>
</evidence>
<comment type="caution">
    <text evidence="1">The sequence shown here is derived from an EMBL/GenBank/DDBJ whole genome shotgun (WGS) entry which is preliminary data.</text>
</comment>
<gene>
    <name evidence="1" type="ORF">CHARACLAT_026489</name>
</gene>
<organism evidence="1 2">
    <name type="scientific">Characodon lateralis</name>
    <dbReference type="NCBI Taxonomy" id="208331"/>
    <lineage>
        <taxon>Eukaryota</taxon>
        <taxon>Metazoa</taxon>
        <taxon>Chordata</taxon>
        <taxon>Craniata</taxon>
        <taxon>Vertebrata</taxon>
        <taxon>Euteleostomi</taxon>
        <taxon>Actinopterygii</taxon>
        <taxon>Neopterygii</taxon>
        <taxon>Teleostei</taxon>
        <taxon>Neoteleostei</taxon>
        <taxon>Acanthomorphata</taxon>
        <taxon>Ovalentaria</taxon>
        <taxon>Atherinomorphae</taxon>
        <taxon>Cyprinodontiformes</taxon>
        <taxon>Goodeidae</taxon>
        <taxon>Characodon</taxon>
    </lineage>
</organism>
<dbReference type="Proteomes" id="UP001352852">
    <property type="component" value="Unassembled WGS sequence"/>
</dbReference>
<evidence type="ECO:0000313" key="2">
    <source>
        <dbReference type="Proteomes" id="UP001352852"/>
    </source>
</evidence>